<evidence type="ECO:0000313" key="3">
    <source>
        <dbReference type="Proteomes" id="UP000327044"/>
    </source>
</evidence>
<feature type="region of interest" description="Disordered" evidence="1">
    <location>
        <begin position="254"/>
        <end position="278"/>
    </location>
</feature>
<comment type="caution">
    <text evidence="2">The sequence shown here is derived from an EMBL/GenBank/DDBJ whole genome shotgun (WGS) entry which is preliminary data.</text>
</comment>
<dbReference type="AlphaFoldDB" id="A0A5N4B6U6"/>
<proteinExistence type="predicted"/>
<sequence length="667" mass="75911">MSSSEYDYDRESEKREECKQKSKKRRNYFNNDWQQTYSWLLKGKEEGTAKCIACNSEFSIANGGVYDVKKHMKTGKHIKQVENSARTPNILSFFNSTSTATSTKNNYRTAAAEACFAYHTVQHAHSYNSANCSNSLFSVIFPDSKIAQTFSCGRTKLTKVVTNVLAKESRKLIIQDLSGNHPFSLATDASNKEHGVDLDTAVKLSREEIKELIPYVGLRSRFCRALKSMEQPQSSSESSVSSVTPTMILDWNTNDDGDTTLIDDPQSSVPSTSSSIPSTSSDVRIIEVIPVEDTDITTEGFQASTQSTLPEFDLKTLLDCTPLGSTIIAYYEKNQMLNNKLSGTYYVPAISKKHSVTNKPIVAKGKLVDKVRNLLRLNRQINANSSKTLETTTELKLDESLRKVKIWLQTRKEPWNEVVTNWKSTMELRRQSTSKTASEFFKDWPILQDSRSTQLIDIDFDVMFPTKGVNIHIRWFPFMEKLILLRGSSMKERSGLQYLEILNLEENCNEDTKVALHLHMLPNLIPPKGRTKLPNKKDWKFSAAEVLESLIQHVKGPGDIEDHIQSYQDRMYNLKQTIQPYILVVGPSLKNVTATYVIVDKIRYKCNTVLSALDLNFKIFHIMNVCYPSQSEYLWILIQKCVYEVHTAQDKTIPYILDLIEVLKDIN</sequence>
<name>A0A5N4B6U6_PHOPY</name>
<gene>
    <name evidence="2" type="ORF">PPYR_02297</name>
</gene>
<evidence type="ECO:0000256" key="1">
    <source>
        <dbReference type="SAM" id="MobiDB-lite"/>
    </source>
</evidence>
<evidence type="ECO:0008006" key="4">
    <source>
        <dbReference type="Google" id="ProtNLM"/>
    </source>
</evidence>
<dbReference type="PANTHER" id="PTHR37162:SF6">
    <property type="entry name" value="BED-TYPE DOMAIN-CONTAINING PROTEIN"/>
    <property type="match status" value="1"/>
</dbReference>
<feature type="region of interest" description="Disordered" evidence="1">
    <location>
        <begin position="1"/>
        <end position="21"/>
    </location>
</feature>
<feature type="compositionally biased region" description="Low complexity" evidence="1">
    <location>
        <begin position="267"/>
        <end position="278"/>
    </location>
</feature>
<feature type="compositionally biased region" description="Basic and acidic residues" evidence="1">
    <location>
        <begin position="7"/>
        <end position="20"/>
    </location>
</feature>
<evidence type="ECO:0000313" key="2">
    <source>
        <dbReference type="EMBL" id="KAB0805327.1"/>
    </source>
</evidence>
<dbReference type="PANTHER" id="PTHR37162">
    <property type="entry name" value="HAT FAMILY DIMERISATION DOMAINCONTAINING PROTEIN-RELATED"/>
    <property type="match status" value="1"/>
</dbReference>
<organism evidence="2 3">
    <name type="scientific">Photinus pyralis</name>
    <name type="common">Common eastern firefly</name>
    <name type="synonym">Lampyris pyralis</name>
    <dbReference type="NCBI Taxonomy" id="7054"/>
    <lineage>
        <taxon>Eukaryota</taxon>
        <taxon>Metazoa</taxon>
        <taxon>Ecdysozoa</taxon>
        <taxon>Arthropoda</taxon>
        <taxon>Hexapoda</taxon>
        <taxon>Insecta</taxon>
        <taxon>Pterygota</taxon>
        <taxon>Neoptera</taxon>
        <taxon>Endopterygota</taxon>
        <taxon>Coleoptera</taxon>
        <taxon>Polyphaga</taxon>
        <taxon>Elateriformia</taxon>
        <taxon>Elateroidea</taxon>
        <taxon>Lampyridae</taxon>
        <taxon>Lampyrinae</taxon>
        <taxon>Photinus</taxon>
    </lineage>
</organism>
<accession>A0A5N4B6U6</accession>
<reference evidence="2 3" key="1">
    <citation type="journal article" date="2018" name="Elife">
        <title>Firefly genomes illuminate parallel origins of bioluminescence in beetles.</title>
        <authorList>
            <person name="Fallon T.R."/>
            <person name="Lower S.E."/>
            <person name="Chang C.H."/>
            <person name="Bessho-Uehara M."/>
            <person name="Martin G.J."/>
            <person name="Bewick A.J."/>
            <person name="Behringer M."/>
            <person name="Debat H.J."/>
            <person name="Wong I."/>
            <person name="Day J.C."/>
            <person name="Suvorov A."/>
            <person name="Silva C.J."/>
            <person name="Stanger-Hall K.F."/>
            <person name="Hall D.W."/>
            <person name="Schmitz R.J."/>
            <person name="Nelson D.R."/>
            <person name="Lewis S.M."/>
            <person name="Shigenobu S."/>
            <person name="Bybee S.M."/>
            <person name="Larracuente A.M."/>
            <person name="Oba Y."/>
            <person name="Weng J.K."/>
        </authorList>
    </citation>
    <scope>NUCLEOTIDE SEQUENCE [LARGE SCALE GENOMIC DNA]</scope>
    <source>
        <strain evidence="2">1611_PpyrPB1</strain>
        <tissue evidence="2">Whole body</tissue>
    </source>
</reference>
<dbReference type="InParanoid" id="A0A5N4B6U6"/>
<protein>
    <recommendedName>
        <fullName evidence="4">BED-type domain-containing protein</fullName>
    </recommendedName>
</protein>
<dbReference type="Proteomes" id="UP000327044">
    <property type="component" value="Unassembled WGS sequence"/>
</dbReference>
<dbReference type="EMBL" id="VVIM01000001">
    <property type="protein sequence ID" value="KAB0805327.1"/>
    <property type="molecule type" value="Genomic_DNA"/>
</dbReference>
<keyword evidence="3" id="KW-1185">Reference proteome</keyword>